<evidence type="ECO:0000313" key="3">
    <source>
        <dbReference type="EMBL" id="KAF0876980.1"/>
    </source>
</evidence>
<dbReference type="SMART" id="SM01394">
    <property type="entry name" value="S_100"/>
    <property type="match status" value="1"/>
</dbReference>
<reference evidence="3 4" key="1">
    <citation type="submission" date="2019-11" db="EMBL/GenBank/DDBJ databases">
        <authorList>
            <person name="Yang C."/>
            <person name="Li F."/>
        </authorList>
    </citation>
    <scope>NUCLEOTIDE SEQUENCE [LARGE SCALE GENOMIC DNA]</scope>
    <source>
        <strain evidence="3">KB4526</strain>
        <tissue evidence="3">Muscle</tissue>
    </source>
</reference>
<dbReference type="PANTHER" id="PTHR47612">
    <property type="entry name" value="TRICHOHYALIN-LIKE PROTEIN 1"/>
    <property type="match status" value="1"/>
</dbReference>
<keyword evidence="4" id="KW-1185">Reference proteome</keyword>
<feature type="compositionally biased region" description="Basic and acidic residues" evidence="1">
    <location>
        <begin position="381"/>
        <end position="394"/>
    </location>
</feature>
<feature type="compositionally biased region" description="Polar residues" evidence="1">
    <location>
        <begin position="112"/>
        <end position="130"/>
    </location>
</feature>
<evidence type="ECO:0000313" key="4">
    <source>
        <dbReference type="Proteomes" id="UP000475037"/>
    </source>
</evidence>
<dbReference type="InterPro" id="IPR011992">
    <property type="entry name" value="EF-hand-dom_pair"/>
</dbReference>
<name>A0A6G1AN43_CROCR</name>
<proteinExistence type="predicted"/>
<feature type="region of interest" description="Disordered" evidence="1">
    <location>
        <begin position="478"/>
        <end position="777"/>
    </location>
</feature>
<protein>
    <submittedName>
        <fullName evidence="3">TCHL1 protein</fullName>
    </submittedName>
</protein>
<comment type="caution">
    <text evidence="3">The sequence shown here is derived from an EMBL/GenBank/DDBJ whole genome shotgun (WGS) entry which is preliminary data.</text>
</comment>
<dbReference type="SUPFAM" id="SSF47473">
    <property type="entry name" value="EF-hand"/>
    <property type="match status" value="1"/>
</dbReference>
<feature type="compositionally biased region" description="Basic and acidic residues" evidence="1">
    <location>
        <begin position="272"/>
        <end position="283"/>
    </location>
</feature>
<dbReference type="InterPro" id="IPR042937">
    <property type="entry name" value="TCHHL1"/>
</dbReference>
<organism evidence="3 4">
    <name type="scientific">Crocuta crocuta</name>
    <name type="common">Spotted hyena</name>
    <dbReference type="NCBI Taxonomy" id="9678"/>
    <lineage>
        <taxon>Eukaryota</taxon>
        <taxon>Metazoa</taxon>
        <taxon>Chordata</taxon>
        <taxon>Craniata</taxon>
        <taxon>Vertebrata</taxon>
        <taxon>Euteleostomi</taxon>
        <taxon>Mammalia</taxon>
        <taxon>Eutheria</taxon>
        <taxon>Laurasiatheria</taxon>
        <taxon>Carnivora</taxon>
        <taxon>Feliformia</taxon>
        <taxon>Hyaenidae</taxon>
        <taxon>Crocuta</taxon>
    </lineage>
</organism>
<feature type="compositionally biased region" description="Polar residues" evidence="1">
    <location>
        <begin position="368"/>
        <end position="379"/>
    </location>
</feature>
<feature type="compositionally biased region" description="Basic and acidic residues" evidence="1">
    <location>
        <begin position="418"/>
        <end position="438"/>
    </location>
</feature>
<evidence type="ECO:0000259" key="2">
    <source>
        <dbReference type="SMART" id="SM01394"/>
    </source>
</evidence>
<dbReference type="GO" id="GO:0046914">
    <property type="term" value="F:transition metal ion binding"/>
    <property type="evidence" value="ECO:0007669"/>
    <property type="project" value="InterPro"/>
</dbReference>
<feature type="compositionally biased region" description="Basic and acidic residues" evidence="1">
    <location>
        <begin position="344"/>
        <end position="366"/>
    </location>
</feature>
<feature type="compositionally biased region" description="Basic and acidic residues" evidence="1">
    <location>
        <begin position="221"/>
        <end position="236"/>
    </location>
</feature>
<evidence type="ECO:0000256" key="1">
    <source>
        <dbReference type="SAM" id="MobiDB-lite"/>
    </source>
</evidence>
<feature type="compositionally biased region" description="Basic and acidic residues" evidence="1">
    <location>
        <begin position="619"/>
        <end position="628"/>
    </location>
</feature>
<feature type="compositionally biased region" description="Basic and acidic residues" evidence="1">
    <location>
        <begin position="491"/>
        <end position="529"/>
    </location>
</feature>
<feature type="region of interest" description="Disordered" evidence="1">
    <location>
        <begin position="171"/>
        <end position="462"/>
    </location>
</feature>
<feature type="compositionally biased region" description="Polar residues" evidence="1">
    <location>
        <begin position="717"/>
        <end position="727"/>
    </location>
</feature>
<feature type="non-terminal residue" evidence="3">
    <location>
        <position position="882"/>
    </location>
</feature>
<feature type="compositionally biased region" description="Basic and acidic residues" evidence="1">
    <location>
        <begin position="242"/>
        <end position="263"/>
    </location>
</feature>
<feature type="compositionally biased region" description="Low complexity" evidence="1">
    <location>
        <begin position="844"/>
        <end position="858"/>
    </location>
</feature>
<feature type="domain" description="S100/CaBP-9k-type calcium binding subdomain" evidence="2">
    <location>
        <begin position="4"/>
        <end position="46"/>
    </location>
</feature>
<feature type="region of interest" description="Disordered" evidence="1">
    <location>
        <begin position="807"/>
        <end position="882"/>
    </location>
</feature>
<dbReference type="EMBL" id="VOAJ01004624">
    <property type="protein sequence ID" value="KAF0876980.1"/>
    <property type="molecule type" value="Genomic_DNA"/>
</dbReference>
<feature type="compositionally biased region" description="Basic and acidic residues" evidence="1">
    <location>
        <begin position="450"/>
        <end position="462"/>
    </location>
</feature>
<feature type="compositionally biased region" description="Basic and acidic residues" evidence="1">
    <location>
        <begin position="572"/>
        <end position="581"/>
    </location>
</feature>
<feature type="compositionally biased region" description="Polar residues" evidence="1">
    <location>
        <begin position="554"/>
        <end position="570"/>
    </location>
</feature>
<feature type="compositionally biased region" description="Polar residues" evidence="1">
    <location>
        <begin position="532"/>
        <end position="545"/>
    </location>
</feature>
<dbReference type="PANTHER" id="PTHR47612:SF1">
    <property type="entry name" value="TRICHOHYALIN-LIKE PROTEIN 1"/>
    <property type="match status" value="1"/>
</dbReference>
<dbReference type="InterPro" id="IPR013787">
    <property type="entry name" value="S100_Ca-bd_sub"/>
</dbReference>
<dbReference type="Proteomes" id="UP000475037">
    <property type="component" value="Unassembled WGS sequence"/>
</dbReference>
<feature type="non-terminal residue" evidence="3">
    <location>
        <position position="1"/>
    </location>
</feature>
<feature type="compositionally biased region" description="Polar residues" evidence="1">
    <location>
        <begin position="807"/>
        <end position="820"/>
    </location>
</feature>
<feature type="compositionally biased region" description="Basic and acidic residues" evidence="1">
    <location>
        <begin position="171"/>
        <end position="184"/>
    </location>
</feature>
<gene>
    <name evidence="3" type="primary">Tchhl1_1</name>
    <name evidence="3" type="ORF">FOF47_R19543</name>
</gene>
<dbReference type="InterPro" id="IPR034325">
    <property type="entry name" value="S-100_dom"/>
</dbReference>
<dbReference type="Gene3D" id="1.10.238.10">
    <property type="entry name" value="EF-hand"/>
    <property type="match status" value="1"/>
</dbReference>
<dbReference type="CDD" id="cd00213">
    <property type="entry name" value="S-100"/>
    <property type="match status" value="1"/>
</dbReference>
<sequence>MSRLLRDVLCVIETFHKYAREAGDEATLTCTELKRLIQGEFGDVLQPHAILAVERNLNLLDTHSNSTISFDEFVLAIFNLLNLCYLDIQSLLKSESRQVSKPEEKPSGMDLQVTSGPGQWTEHTPPTQDSVVPPSGMALSAQLSPKERGHNGVDPQGNTKTYKLLVEASEHNDSKNQHLEKDQQSQETAQDVPAPGDSGAQLERDKPRAGSEQLGGPPKGKGQDEDSPREGDKPVREQSGTKTRDQEQKGNLRTRSDLPEKTPRPSKGQEVAAEKGIKEHSETQELLLTGKDESSSEHAGLPGQVAAQKPLQTEEAAEPEDADRASETQEPGEDADGTPPEPKNPAEPRTSETQEPPAQERERETKNLPFQGNSRNISETPEVRAVRKERRGSEAHGTAGEKQNERKIQLPTLEEQPQDEKYQELQESSKERLEEGSKMKGLHSQGGNKNRTETERAVTPDEATYAEKDIAEALMSTKNVTVAEGTPGAKEIQELEPLKNQSGEENKRVTRTHDKPAKEDDGYQGKDPEATLAQNNESSPKTPNSLAPEDGDSSSETTDLPVQEDAQSQVDPLRESVERSHNNNPDTGKQVALDGERRSQEAMVPAVGGNKQLTEELEWASREEHRSQDSGTKGPSPAVHPDGHPEAQESTASGENRKLLETDNPGTLDVGFPDQLSVRQLPAKEDSSKTLKVQGPSTKGEEDGAPETQEARVKSLGQDNPASPTTQLEREEPATLEEDEIPQELAGEANDQQNPAKKGYDASVPQSGLEEKIHMDQEPHFVERGAVYASPLYQYLQEKLLQQMDMTQAGQQNQARSARASSPDHPVFFSDCQALRSTREHLAGADPADAQQTPAPQASEVKQDHRQGENPALQREASTKKQ</sequence>
<feature type="compositionally biased region" description="Basic and acidic residues" evidence="1">
    <location>
        <begin position="95"/>
        <end position="107"/>
    </location>
</feature>
<dbReference type="Pfam" id="PF01023">
    <property type="entry name" value="S_100"/>
    <property type="match status" value="1"/>
</dbReference>
<dbReference type="AlphaFoldDB" id="A0A6G1AN43"/>
<feature type="region of interest" description="Disordered" evidence="1">
    <location>
        <begin position="95"/>
        <end position="137"/>
    </location>
</feature>
<accession>A0A6G1AN43</accession>